<accession>A0A0C3AS16</accession>
<reference evidence="2" key="2">
    <citation type="submission" date="2015-01" db="EMBL/GenBank/DDBJ databases">
        <title>Evolutionary Origins and Diversification of the Mycorrhizal Mutualists.</title>
        <authorList>
            <consortium name="DOE Joint Genome Institute"/>
            <consortium name="Mycorrhizal Genomics Consortium"/>
            <person name="Kohler A."/>
            <person name="Kuo A."/>
            <person name="Nagy L.G."/>
            <person name="Floudas D."/>
            <person name="Copeland A."/>
            <person name="Barry K.W."/>
            <person name="Cichocki N."/>
            <person name="Veneault-Fourrey C."/>
            <person name="LaButti K."/>
            <person name="Lindquist E.A."/>
            <person name="Lipzen A."/>
            <person name="Lundell T."/>
            <person name="Morin E."/>
            <person name="Murat C."/>
            <person name="Riley R."/>
            <person name="Ohm R."/>
            <person name="Sun H."/>
            <person name="Tunlid A."/>
            <person name="Henrissat B."/>
            <person name="Grigoriev I.V."/>
            <person name="Hibbett D.S."/>
            <person name="Martin F."/>
        </authorList>
    </citation>
    <scope>NUCLEOTIDE SEQUENCE [LARGE SCALE GENOMIC DNA]</scope>
    <source>
        <strain evidence="2">MAFF 305830</strain>
    </source>
</reference>
<protein>
    <recommendedName>
        <fullName evidence="3">F-box domain-containing protein</fullName>
    </recommendedName>
</protein>
<dbReference type="AlphaFoldDB" id="A0A0C3AS16"/>
<sequence length="364" mass="41681">MIDAFVARIKQVPVEVFIYIHLPEWRPRDIKSALSTIPFENIYRISAIRHLNINIMADIINEHTFMNVFDPILWDRIETLSLVLHSDYTVSINPFLGYIPRFDSLYVTGGVFGVEISPRLYIAGQKVTSIWLKEVTELPLVALLRMTPILKSLTVLNCELIVDEGADICTMAHLEDIRIVSDGFTWNNIRCPALIRLHTPSEPNQLETDAFWNFISSTQTITYISAHSFHKPEYLVRLGSVCPQLHSLEASKPSNPLRVLANKTNSLGDTLFPNLLNLVIEIYEPQAMTVALKHFLQARCLPKQNPHGQMDPHTKPLLKNFAIRISEHAMYDPNTHLLEQYFTVTESPPTCSMFRYQFSQQSHQ</sequence>
<proteinExistence type="predicted"/>
<gene>
    <name evidence="1" type="ORF">M408DRAFT_24592</name>
</gene>
<name>A0A0C3AS16_SERVB</name>
<evidence type="ECO:0000313" key="2">
    <source>
        <dbReference type="Proteomes" id="UP000054097"/>
    </source>
</evidence>
<evidence type="ECO:0000313" key="1">
    <source>
        <dbReference type="EMBL" id="KIM27365.1"/>
    </source>
</evidence>
<dbReference type="EMBL" id="KN824299">
    <property type="protein sequence ID" value="KIM27365.1"/>
    <property type="molecule type" value="Genomic_DNA"/>
</dbReference>
<dbReference type="HOGENOM" id="CLU_032935_2_1_1"/>
<reference evidence="1 2" key="1">
    <citation type="submission" date="2014-04" db="EMBL/GenBank/DDBJ databases">
        <authorList>
            <consortium name="DOE Joint Genome Institute"/>
            <person name="Kuo A."/>
            <person name="Zuccaro A."/>
            <person name="Kohler A."/>
            <person name="Nagy L.G."/>
            <person name="Floudas D."/>
            <person name="Copeland A."/>
            <person name="Barry K.W."/>
            <person name="Cichocki N."/>
            <person name="Veneault-Fourrey C."/>
            <person name="LaButti K."/>
            <person name="Lindquist E.A."/>
            <person name="Lipzen A."/>
            <person name="Lundell T."/>
            <person name="Morin E."/>
            <person name="Murat C."/>
            <person name="Sun H."/>
            <person name="Tunlid A."/>
            <person name="Henrissat B."/>
            <person name="Grigoriev I.V."/>
            <person name="Hibbett D.S."/>
            <person name="Martin F."/>
            <person name="Nordberg H.P."/>
            <person name="Cantor M.N."/>
            <person name="Hua S.X."/>
        </authorList>
    </citation>
    <scope>NUCLEOTIDE SEQUENCE [LARGE SCALE GENOMIC DNA]</scope>
    <source>
        <strain evidence="1 2">MAFF 305830</strain>
    </source>
</reference>
<keyword evidence="2" id="KW-1185">Reference proteome</keyword>
<dbReference type="Proteomes" id="UP000054097">
    <property type="component" value="Unassembled WGS sequence"/>
</dbReference>
<evidence type="ECO:0008006" key="3">
    <source>
        <dbReference type="Google" id="ProtNLM"/>
    </source>
</evidence>
<organism evidence="1 2">
    <name type="scientific">Serendipita vermifera MAFF 305830</name>
    <dbReference type="NCBI Taxonomy" id="933852"/>
    <lineage>
        <taxon>Eukaryota</taxon>
        <taxon>Fungi</taxon>
        <taxon>Dikarya</taxon>
        <taxon>Basidiomycota</taxon>
        <taxon>Agaricomycotina</taxon>
        <taxon>Agaricomycetes</taxon>
        <taxon>Sebacinales</taxon>
        <taxon>Serendipitaceae</taxon>
        <taxon>Serendipita</taxon>
    </lineage>
</organism>